<dbReference type="CDD" id="cd00038">
    <property type="entry name" value="CAP_ED"/>
    <property type="match status" value="1"/>
</dbReference>
<dbReference type="PROSITE" id="PS50042">
    <property type="entry name" value="CNMP_BINDING_3"/>
    <property type="match status" value="1"/>
</dbReference>
<dbReference type="SUPFAM" id="SSF51206">
    <property type="entry name" value="cAMP-binding domain-like"/>
    <property type="match status" value="1"/>
</dbReference>
<gene>
    <name evidence="2" type="ORF">DWW18_02560</name>
</gene>
<dbReference type="RefSeq" id="WP_118258576.1">
    <property type="nucleotide sequence ID" value="NZ_CALBWO010000039.1"/>
</dbReference>
<dbReference type="STRING" id="1121130.GCA_000519105_00172"/>
<protein>
    <submittedName>
        <fullName evidence="2">Crp/Fnr family transcriptional regulator</fullName>
    </submittedName>
</protein>
<evidence type="ECO:0000313" key="3">
    <source>
        <dbReference type="Proteomes" id="UP000283589"/>
    </source>
</evidence>
<evidence type="ECO:0000259" key="1">
    <source>
        <dbReference type="PROSITE" id="PS50042"/>
    </source>
</evidence>
<sequence>MIDENVLERLKPYLTEVSYPKGYVLFNSEKLERNIYFIKRGMARAFVEADGRDITIWFGQEGDVIISARGYVYGEKGYETMALLEDSELYRVNGMDLQDLYRNDIVVCNWARRLIEREFVRTEHHLISNLSEPAADRYMQLLREKPEILRRVQLQHVASFLGISSEHLSRIRAITKNRTK</sequence>
<dbReference type="InterPro" id="IPR000595">
    <property type="entry name" value="cNMP-bd_dom"/>
</dbReference>
<dbReference type="Pfam" id="PF00027">
    <property type="entry name" value="cNMP_binding"/>
    <property type="match status" value="1"/>
</dbReference>
<evidence type="ECO:0000313" key="2">
    <source>
        <dbReference type="EMBL" id="RGV36313.1"/>
    </source>
</evidence>
<accession>A0A412X6G6</accession>
<dbReference type="InterPro" id="IPR018490">
    <property type="entry name" value="cNMP-bd_dom_sf"/>
</dbReference>
<proteinExistence type="predicted"/>
<feature type="domain" description="Cyclic nucleotide-binding" evidence="1">
    <location>
        <begin position="1"/>
        <end position="75"/>
    </location>
</feature>
<comment type="caution">
    <text evidence="2">The sequence shown here is derived from an EMBL/GenBank/DDBJ whole genome shotgun (WGS) entry which is preliminary data.</text>
</comment>
<dbReference type="AlphaFoldDB" id="A0A412X6G6"/>
<dbReference type="InterPro" id="IPR014710">
    <property type="entry name" value="RmlC-like_jellyroll"/>
</dbReference>
<name>A0A412X6G6_9BACT</name>
<dbReference type="Proteomes" id="UP000283589">
    <property type="component" value="Unassembled WGS sequence"/>
</dbReference>
<dbReference type="EMBL" id="QRZA01000002">
    <property type="protein sequence ID" value="RGV36313.1"/>
    <property type="molecule type" value="Genomic_DNA"/>
</dbReference>
<organism evidence="2 3">
    <name type="scientific">Butyricimonas virosa</name>
    <dbReference type="NCBI Taxonomy" id="544645"/>
    <lineage>
        <taxon>Bacteria</taxon>
        <taxon>Pseudomonadati</taxon>
        <taxon>Bacteroidota</taxon>
        <taxon>Bacteroidia</taxon>
        <taxon>Bacteroidales</taxon>
        <taxon>Odoribacteraceae</taxon>
        <taxon>Butyricimonas</taxon>
    </lineage>
</organism>
<dbReference type="Gene3D" id="2.60.120.10">
    <property type="entry name" value="Jelly Rolls"/>
    <property type="match status" value="1"/>
</dbReference>
<reference evidence="2 3" key="1">
    <citation type="submission" date="2018-08" db="EMBL/GenBank/DDBJ databases">
        <title>A genome reference for cultivated species of the human gut microbiota.</title>
        <authorList>
            <person name="Zou Y."/>
            <person name="Xue W."/>
            <person name="Luo G."/>
        </authorList>
    </citation>
    <scope>NUCLEOTIDE SEQUENCE [LARGE SCALE GENOMIC DNA]</scope>
    <source>
        <strain evidence="2 3">AF14-49</strain>
    </source>
</reference>